<evidence type="ECO:0000256" key="3">
    <source>
        <dbReference type="ARBA" id="ARBA00022553"/>
    </source>
</evidence>
<evidence type="ECO:0000259" key="14">
    <source>
        <dbReference type="PROSITE" id="PS50112"/>
    </source>
</evidence>
<dbReference type="SUPFAM" id="SSF47384">
    <property type="entry name" value="Homodimeric domain of signal transducing histidine kinase"/>
    <property type="match status" value="2"/>
</dbReference>
<dbReference type="PANTHER" id="PTHR43047:SF72">
    <property type="entry name" value="OSMOSENSING HISTIDINE PROTEIN KINASE SLN1"/>
    <property type="match status" value="1"/>
</dbReference>
<evidence type="ECO:0000259" key="13">
    <source>
        <dbReference type="PROSITE" id="PS50109"/>
    </source>
</evidence>
<dbReference type="AlphaFoldDB" id="A0A4Z0BF13"/>
<keyword evidence="5" id="KW-0732">Signal</keyword>
<dbReference type="Pfam" id="PF05230">
    <property type="entry name" value="MASE2"/>
    <property type="match status" value="1"/>
</dbReference>
<feature type="domain" description="Histidine kinase" evidence="13">
    <location>
        <begin position="248"/>
        <end position="471"/>
    </location>
</feature>
<dbReference type="PROSITE" id="PS50112">
    <property type="entry name" value="PAS"/>
    <property type="match status" value="1"/>
</dbReference>
<dbReference type="Proteomes" id="UP000297564">
    <property type="component" value="Unassembled WGS sequence"/>
</dbReference>
<evidence type="ECO:0000256" key="1">
    <source>
        <dbReference type="ARBA" id="ARBA00000085"/>
    </source>
</evidence>
<dbReference type="SUPFAM" id="SSF55874">
    <property type="entry name" value="ATPase domain of HSP90 chaperone/DNA topoisomerase II/histidine kinase"/>
    <property type="match status" value="2"/>
</dbReference>
<evidence type="ECO:0000256" key="5">
    <source>
        <dbReference type="ARBA" id="ARBA00022729"/>
    </source>
</evidence>
<dbReference type="Pfam" id="PF00512">
    <property type="entry name" value="HisKA"/>
    <property type="match status" value="2"/>
</dbReference>
<dbReference type="CDD" id="cd00082">
    <property type="entry name" value="HisKA"/>
    <property type="match status" value="2"/>
</dbReference>
<dbReference type="InterPro" id="IPR000014">
    <property type="entry name" value="PAS"/>
</dbReference>
<feature type="domain" description="PAS" evidence="14">
    <location>
        <begin position="507"/>
        <end position="553"/>
    </location>
</feature>
<dbReference type="SUPFAM" id="SSF55785">
    <property type="entry name" value="PYP-like sensor domain (PAS domain)"/>
    <property type="match status" value="1"/>
</dbReference>
<dbReference type="Pfam" id="PF00989">
    <property type="entry name" value="PAS"/>
    <property type="match status" value="1"/>
</dbReference>
<evidence type="ECO:0000256" key="8">
    <source>
        <dbReference type="ARBA" id="ARBA00023026"/>
    </source>
</evidence>
<dbReference type="SMART" id="SM00388">
    <property type="entry name" value="HisKA"/>
    <property type="match status" value="2"/>
</dbReference>
<keyword evidence="8" id="KW-0843">Virulence</keyword>
<evidence type="ECO:0000313" key="15">
    <source>
        <dbReference type="EMBL" id="TFY96458.1"/>
    </source>
</evidence>
<dbReference type="InterPro" id="IPR003661">
    <property type="entry name" value="HisK_dim/P_dom"/>
</dbReference>
<keyword evidence="3" id="KW-0597">Phosphoprotein</keyword>
<dbReference type="NCBIfam" id="TIGR00229">
    <property type="entry name" value="sensory_box"/>
    <property type="match status" value="1"/>
</dbReference>
<comment type="function">
    <text evidence="9">Member of the two-component regulatory system BvgS/BvgA. Phosphorylates BvgA via a four-step phosphorelay in response to environmental signals.</text>
</comment>
<dbReference type="GO" id="GO:0006355">
    <property type="term" value="P:regulation of DNA-templated transcription"/>
    <property type="evidence" value="ECO:0007669"/>
    <property type="project" value="InterPro"/>
</dbReference>
<evidence type="ECO:0000256" key="2">
    <source>
        <dbReference type="ARBA" id="ARBA00012438"/>
    </source>
</evidence>
<feature type="compositionally biased region" description="Low complexity" evidence="11">
    <location>
        <begin position="486"/>
        <end position="497"/>
    </location>
</feature>
<reference evidence="15 16" key="1">
    <citation type="submission" date="2019-03" db="EMBL/GenBank/DDBJ databases">
        <title>Ramlibacter rhizophilus CCTCC AB2015357, whole genome shotgun sequence.</title>
        <authorList>
            <person name="Zhang X."/>
            <person name="Feng G."/>
            <person name="Zhu H."/>
        </authorList>
    </citation>
    <scope>NUCLEOTIDE SEQUENCE [LARGE SCALE GENOMIC DNA]</scope>
    <source>
        <strain evidence="15 16">CCTCC AB2015357</strain>
    </source>
</reference>
<feature type="region of interest" description="Disordered" evidence="11">
    <location>
        <begin position="1"/>
        <end position="24"/>
    </location>
</feature>
<dbReference type="GO" id="GO:0009927">
    <property type="term" value="F:histidine phosphotransfer kinase activity"/>
    <property type="evidence" value="ECO:0007669"/>
    <property type="project" value="TreeGrafter"/>
</dbReference>
<dbReference type="Pfam" id="PF02518">
    <property type="entry name" value="HATPase_c"/>
    <property type="match status" value="2"/>
</dbReference>
<keyword evidence="7" id="KW-0902">Two-component regulatory system</keyword>
<keyword evidence="12" id="KW-1133">Transmembrane helix</keyword>
<comment type="catalytic activity">
    <reaction evidence="1">
        <text>ATP + protein L-histidine = ADP + protein N-phospho-L-histidine.</text>
        <dbReference type="EC" id="2.7.13.3"/>
    </reaction>
</comment>
<dbReference type="GO" id="GO:0000155">
    <property type="term" value="F:phosphorelay sensor kinase activity"/>
    <property type="evidence" value="ECO:0007669"/>
    <property type="project" value="InterPro"/>
</dbReference>
<dbReference type="SMART" id="SM00091">
    <property type="entry name" value="PAS"/>
    <property type="match status" value="1"/>
</dbReference>
<dbReference type="GO" id="GO:0005886">
    <property type="term" value="C:plasma membrane"/>
    <property type="evidence" value="ECO:0007669"/>
    <property type="project" value="TreeGrafter"/>
</dbReference>
<keyword evidence="16" id="KW-1185">Reference proteome</keyword>
<evidence type="ECO:0000313" key="16">
    <source>
        <dbReference type="Proteomes" id="UP000297564"/>
    </source>
</evidence>
<dbReference type="FunFam" id="3.30.565.10:FF:000010">
    <property type="entry name" value="Sensor histidine kinase RcsC"/>
    <property type="match status" value="1"/>
</dbReference>
<sequence>MDSVSGSAGLGEPIAIPDASAGPQRPRPHALVRLDYPVRIVAYLLAGATMASVFARIPTTAPTWMLLGAWALLWPHLAYFIASRASNSKQAELYNLLFDNLMLGLWSGLAHFDLLIGMCFLIAINAGNLSTGGVRFAGMGLLTFVLGAMIGGTVTGFVFEQSASVLTTVLVGVAVFSYTSVFAIASYAAVRRVIATQRELKERNRLIEEQSRELVEARTLADSERRSAVEARLAAEQANQTKSAFLANMSHELRTPLNAVIGYAEMLEEELLDEGAAPTVLADLGKIKGAGKHLLGLINDVLDLSKIEAGRVELSFDTCDIAQLVDQVCSTSQPLIAANRNRLVVELPERPGTLRADATRLRQVLYNLLSNAAKFTSEGTITLRVRREALPGAEQVMFEVQDTGIGMTESQLAKLFRPFTQADSATTRKYGGTGLGLVISRRLCRMMGGDVIVHSEPGQGSCFTATVLADGAESAASPLPAREAVPDAPAQPAASVPAAPGALDTAGDERIRALVQAAPVFLVLWRAEDGEILLAGPAVRELFGYAPQEVIGQRMEKLYGAHSIDGEVLKRAVVEQGAVRDHELQFLRADGREFRGRVSAQQLVYEGRTCLIAGVADVTDLHEAQRATAAVSETKSRLLSNMGHALRTPLTDTIGYAELWLESAGGAEAAGAREAQRIRDAGRRLLDMVDTVLDFSRLEAGELQLAREPVALAPLLSELRTVARSLASQHGSWLVAPDVPELTVMGDRTRIKQVLMVLLNNAARFSNRQEITLVARRAEGDQVEIQVRDKGPGMDPEALARALQPFGALGALPAEGGTGLSLALAVRLCERMGGQLLVHSEAGRGSRMSVRLPLAAAGVQEA</sequence>
<evidence type="ECO:0000256" key="6">
    <source>
        <dbReference type="ARBA" id="ARBA00022777"/>
    </source>
</evidence>
<feature type="domain" description="Histidine kinase" evidence="13">
    <location>
        <begin position="641"/>
        <end position="856"/>
    </location>
</feature>
<dbReference type="EMBL" id="SMLL01000009">
    <property type="protein sequence ID" value="TFY96458.1"/>
    <property type="molecule type" value="Genomic_DNA"/>
</dbReference>
<dbReference type="Gene3D" id="3.30.450.20">
    <property type="entry name" value="PAS domain"/>
    <property type="match status" value="1"/>
</dbReference>
<proteinExistence type="predicted"/>
<name>A0A4Z0BF13_9BURK</name>
<dbReference type="PRINTS" id="PR00344">
    <property type="entry name" value="BCTRLSENSOR"/>
</dbReference>
<feature type="transmembrane region" description="Helical" evidence="12">
    <location>
        <begin position="64"/>
        <end position="82"/>
    </location>
</feature>
<dbReference type="InterPro" id="IPR035965">
    <property type="entry name" value="PAS-like_dom_sf"/>
</dbReference>
<evidence type="ECO:0000256" key="11">
    <source>
        <dbReference type="SAM" id="MobiDB-lite"/>
    </source>
</evidence>
<protein>
    <recommendedName>
        <fullName evidence="10">Virulence sensor protein BvgS</fullName>
        <ecNumber evidence="2">2.7.13.3</ecNumber>
    </recommendedName>
</protein>
<evidence type="ECO:0000256" key="12">
    <source>
        <dbReference type="SAM" id="Phobius"/>
    </source>
</evidence>
<dbReference type="CDD" id="cd16922">
    <property type="entry name" value="HATPase_EvgS-ArcB-TorS-like"/>
    <property type="match status" value="1"/>
</dbReference>
<keyword evidence="12" id="KW-0472">Membrane</keyword>
<dbReference type="PANTHER" id="PTHR43047">
    <property type="entry name" value="TWO-COMPONENT HISTIDINE PROTEIN KINASE"/>
    <property type="match status" value="1"/>
</dbReference>
<feature type="region of interest" description="Disordered" evidence="11">
    <location>
        <begin position="478"/>
        <end position="497"/>
    </location>
</feature>
<dbReference type="Gene3D" id="1.10.287.130">
    <property type="match status" value="2"/>
</dbReference>
<dbReference type="InterPro" id="IPR004358">
    <property type="entry name" value="Sig_transdc_His_kin-like_C"/>
</dbReference>
<evidence type="ECO:0000256" key="9">
    <source>
        <dbReference type="ARBA" id="ARBA00058004"/>
    </source>
</evidence>
<keyword evidence="6" id="KW-0418">Kinase</keyword>
<dbReference type="Gene3D" id="3.30.565.10">
    <property type="entry name" value="Histidine kinase-like ATPase, C-terminal domain"/>
    <property type="match status" value="2"/>
</dbReference>
<dbReference type="InterPro" id="IPR013767">
    <property type="entry name" value="PAS_fold"/>
</dbReference>
<dbReference type="PROSITE" id="PS50109">
    <property type="entry name" value="HIS_KIN"/>
    <property type="match status" value="2"/>
</dbReference>
<comment type="caution">
    <text evidence="15">The sequence shown here is derived from an EMBL/GenBank/DDBJ whole genome shotgun (WGS) entry which is preliminary data.</text>
</comment>
<dbReference type="OrthoDB" id="9810730at2"/>
<keyword evidence="4" id="KW-0808">Transferase</keyword>
<dbReference type="InterPro" id="IPR036097">
    <property type="entry name" value="HisK_dim/P_sf"/>
</dbReference>
<dbReference type="CDD" id="cd00130">
    <property type="entry name" value="PAS"/>
    <property type="match status" value="1"/>
</dbReference>
<dbReference type="InterPro" id="IPR005467">
    <property type="entry name" value="His_kinase_dom"/>
</dbReference>
<evidence type="ECO:0000256" key="7">
    <source>
        <dbReference type="ARBA" id="ARBA00023012"/>
    </source>
</evidence>
<keyword evidence="12" id="KW-0812">Transmembrane</keyword>
<dbReference type="SMART" id="SM00387">
    <property type="entry name" value="HATPase_c"/>
    <property type="match status" value="2"/>
</dbReference>
<evidence type="ECO:0000256" key="4">
    <source>
        <dbReference type="ARBA" id="ARBA00022679"/>
    </source>
</evidence>
<dbReference type="RefSeq" id="WP_135287103.1">
    <property type="nucleotide sequence ID" value="NZ_SMLL01000009.1"/>
</dbReference>
<feature type="transmembrane region" description="Helical" evidence="12">
    <location>
        <begin position="136"/>
        <end position="159"/>
    </location>
</feature>
<feature type="transmembrane region" description="Helical" evidence="12">
    <location>
        <begin position="36"/>
        <end position="57"/>
    </location>
</feature>
<dbReference type="InterPro" id="IPR003594">
    <property type="entry name" value="HATPase_dom"/>
</dbReference>
<dbReference type="InterPro" id="IPR007894">
    <property type="entry name" value="MASE2"/>
</dbReference>
<organism evidence="15 16">
    <name type="scientific">Ramlibacter rhizophilus</name>
    <dbReference type="NCBI Taxonomy" id="1781167"/>
    <lineage>
        <taxon>Bacteria</taxon>
        <taxon>Pseudomonadati</taxon>
        <taxon>Pseudomonadota</taxon>
        <taxon>Betaproteobacteria</taxon>
        <taxon>Burkholderiales</taxon>
        <taxon>Comamonadaceae</taxon>
        <taxon>Ramlibacter</taxon>
    </lineage>
</organism>
<accession>A0A4Z0BF13</accession>
<dbReference type="EC" id="2.7.13.3" evidence="2"/>
<gene>
    <name evidence="15" type="ORF">EZ242_20745</name>
</gene>
<evidence type="ECO:0000256" key="10">
    <source>
        <dbReference type="ARBA" id="ARBA00070152"/>
    </source>
</evidence>
<dbReference type="InterPro" id="IPR036890">
    <property type="entry name" value="HATPase_C_sf"/>
</dbReference>
<feature type="transmembrane region" description="Helical" evidence="12">
    <location>
        <begin position="165"/>
        <end position="190"/>
    </location>
</feature>
<feature type="transmembrane region" description="Helical" evidence="12">
    <location>
        <begin position="102"/>
        <end position="124"/>
    </location>
</feature>